<gene>
    <name evidence="11" type="primary">hisA</name>
    <name evidence="14" type="ORF">AFULGI_00010770</name>
</gene>
<name>A0A075WBR0_ARCFL</name>
<dbReference type="AlphaFoldDB" id="A0A075WBR0"/>
<dbReference type="InterPro" id="IPR044524">
    <property type="entry name" value="Isoase_HisA-like"/>
</dbReference>
<dbReference type="SUPFAM" id="SSF51366">
    <property type="entry name" value="Ribulose-phoshate binding barrel"/>
    <property type="match status" value="1"/>
</dbReference>
<dbReference type="EC" id="5.3.1.16" evidence="5 11"/>
<evidence type="ECO:0000256" key="11">
    <source>
        <dbReference type="HAMAP-Rule" id="MF_01014"/>
    </source>
</evidence>
<dbReference type="InterPro" id="IPR023016">
    <property type="entry name" value="HisA/PriA"/>
</dbReference>
<keyword evidence="9 11" id="KW-0368">Histidine biosynthesis</keyword>
<dbReference type="InterPro" id="IPR011060">
    <property type="entry name" value="RibuloseP-bd_barrel"/>
</dbReference>
<dbReference type="UniPathway" id="UPA00031">
    <property type="reaction ID" value="UER00009"/>
</dbReference>
<organism evidence="14 15">
    <name type="scientific">Archaeoglobus fulgidus DSM 8774</name>
    <dbReference type="NCBI Taxonomy" id="1344584"/>
    <lineage>
        <taxon>Archaea</taxon>
        <taxon>Methanobacteriati</taxon>
        <taxon>Methanobacteriota</taxon>
        <taxon>Archaeoglobi</taxon>
        <taxon>Archaeoglobales</taxon>
        <taxon>Archaeoglobaceae</taxon>
        <taxon>Archaeoglobus</taxon>
    </lineage>
</organism>
<dbReference type="GO" id="GO:0005737">
    <property type="term" value="C:cytoplasm"/>
    <property type="evidence" value="ECO:0007669"/>
    <property type="project" value="UniProtKB-SubCell"/>
</dbReference>
<comment type="catalytic activity">
    <reaction evidence="1 11 13">
        <text>1-(5-phospho-beta-D-ribosyl)-5-[(5-phospho-beta-D-ribosylamino)methylideneamino]imidazole-4-carboxamide = 5-[(5-phospho-1-deoxy-D-ribulos-1-ylimino)methylamino]-1-(5-phospho-beta-D-ribosyl)imidazole-4-carboxamide</text>
        <dbReference type="Rhea" id="RHEA:15469"/>
        <dbReference type="ChEBI" id="CHEBI:58435"/>
        <dbReference type="ChEBI" id="CHEBI:58525"/>
        <dbReference type="EC" id="5.3.1.16"/>
    </reaction>
</comment>
<keyword evidence="8 11" id="KW-0028">Amino-acid biosynthesis</keyword>
<evidence type="ECO:0000313" key="14">
    <source>
        <dbReference type="EMBL" id="AIG97860.1"/>
    </source>
</evidence>
<evidence type="ECO:0000256" key="8">
    <source>
        <dbReference type="ARBA" id="ARBA00022605"/>
    </source>
</evidence>
<evidence type="ECO:0000256" key="1">
    <source>
        <dbReference type="ARBA" id="ARBA00000901"/>
    </source>
</evidence>
<dbReference type="EMBL" id="CP006577">
    <property type="protein sequence ID" value="AIG97860.1"/>
    <property type="molecule type" value="Genomic_DNA"/>
</dbReference>
<protein>
    <recommendedName>
        <fullName evidence="6 11">1-(5-phosphoribosyl)-5-[(5-phosphoribosylamino)methylideneamino] imidazole-4-carboxamide isomerase</fullName>
        <ecNumber evidence="5 11">5.3.1.16</ecNumber>
    </recommendedName>
    <alternativeName>
        <fullName evidence="11">Phosphoribosylformimino-5-aminoimidazole carboxamide ribotide isomerase</fullName>
    </alternativeName>
</protein>
<dbReference type="PANTHER" id="PTHR43090">
    <property type="entry name" value="1-(5-PHOSPHORIBOSYL)-5-[(5-PHOSPHORIBOSYLAMINO)METHYLIDENEAMINO] IMIDAZOLE-4-CARBOXAMIDE ISOMERASE"/>
    <property type="match status" value="1"/>
</dbReference>
<dbReference type="RefSeq" id="WP_010878486.1">
    <property type="nucleotide sequence ID" value="NZ_CP006577.1"/>
</dbReference>
<evidence type="ECO:0000256" key="2">
    <source>
        <dbReference type="ARBA" id="ARBA00004496"/>
    </source>
</evidence>
<dbReference type="PANTHER" id="PTHR43090:SF2">
    <property type="entry name" value="1-(5-PHOSPHORIBOSYL)-5-[(5-PHOSPHORIBOSYLAMINO)METHYLIDENEAMINO] IMIDAZOLE-4-CARBOXAMIDE ISOMERASE"/>
    <property type="match status" value="1"/>
</dbReference>
<evidence type="ECO:0000256" key="12">
    <source>
        <dbReference type="RuleBase" id="RU003657"/>
    </source>
</evidence>
<comment type="similarity">
    <text evidence="4 11 12">Belongs to the HisA/HisF family.</text>
</comment>
<dbReference type="GO" id="GO:0003949">
    <property type="term" value="F:1-(5-phosphoribosyl)-5-[(5-phosphoribosylamino)methylideneamino]imidazole-4-carboxamide isomerase activity"/>
    <property type="evidence" value="ECO:0007669"/>
    <property type="project" value="UniProtKB-UniRule"/>
</dbReference>
<dbReference type="FunFam" id="3.20.20.70:FF:000009">
    <property type="entry name" value="1-(5-phosphoribosyl)-5-[(5-phosphoribosylamino)methylideneamino] imidazole-4-carboxamide isomerase"/>
    <property type="match status" value="1"/>
</dbReference>
<dbReference type="GO" id="GO:0000105">
    <property type="term" value="P:L-histidine biosynthetic process"/>
    <property type="evidence" value="ECO:0007669"/>
    <property type="project" value="UniProtKB-UniRule"/>
</dbReference>
<evidence type="ECO:0000313" key="15">
    <source>
        <dbReference type="Proteomes" id="UP000028501"/>
    </source>
</evidence>
<dbReference type="GeneID" id="24794588"/>
<dbReference type="Pfam" id="PF00977">
    <property type="entry name" value="His_biosynth"/>
    <property type="match status" value="1"/>
</dbReference>
<dbReference type="Gene3D" id="3.20.20.70">
    <property type="entry name" value="Aldolase class I"/>
    <property type="match status" value="1"/>
</dbReference>
<dbReference type="InterPro" id="IPR006062">
    <property type="entry name" value="His_biosynth"/>
</dbReference>
<dbReference type="GO" id="GO:0000162">
    <property type="term" value="P:L-tryptophan biosynthetic process"/>
    <property type="evidence" value="ECO:0007669"/>
    <property type="project" value="TreeGrafter"/>
</dbReference>
<dbReference type="NCBIfam" id="NF010112">
    <property type="entry name" value="PRK13585.1"/>
    <property type="match status" value="1"/>
</dbReference>
<dbReference type="CDD" id="cd04732">
    <property type="entry name" value="HisA"/>
    <property type="match status" value="1"/>
</dbReference>
<comment type="pathway">
    <text evidence="3 11 13">Amino-acid biosynthesis; L-histidine biosynthesis; L-histidine from 5-phospho-alpha-D-ribose 1-diphosphate: step 4/9.</text>
</comment>
<dbReference type="Proteomes" id="UP000028501">
    <property type="component" value="Chromosome"/>
</dbReference>
<evidence type="ECO:0000256" key="3">
    <source>
        <dbReference type="ARBA" id="ARBA00005133"/>
    </source>
</evidence>
<comment type="subcellular location">
    <subcellularLocation>
        <location evidence="2 11 13">Cytoplasm</location>
    </subcellularLocation>
</comment>
<evidence type="ECO:0000256" key="13">
    <source>
        <dbReference type="RuleBase" id="RU003658"/>
    </source>
</evidence>
<keyword evidence="7 11" id="KW-0963">Cytoplasm</keyword>
<dbReference type="NCBIfam" id="TIGR00007">
    <property type="entry name" value="1-(5-phosphoribosyl)-5-[(5-phosphoribosylamino)methylideneamino]imidazole-4-carboxamide isomerase"/>
    <property type="match status" value="1"/>
</dbReference>
<evidence type="ECO:0000256" key="10">
    <source>
        <dbReference type="ARBA" id="ARBA00023235"/>
    </source>
</evidence>
<evidence type="ECO:0000256" key="6">
    <source>
        <dbReference type="ARBA" id="ARBA00018464"/>
    </source>
</evidence>
<dbReference type="SMR" id="A0A075WBR0"/>
<dbReference type="InterPro" id="IPR006063">
    <property type="entry name" value="HisA_bact_arch"/>
</dbReference>
<evidence type="ECO:0000256" key="7">
    <source>
        <dbReference type="ARBA" id="ARBA00022490"/>
    </source>
</evidence>
<evidence type="ECO:0000256" key="4">
    <source>
        <dbReference type="ARBA" id="ARBA00009667"/>
    </source>
</evidence>
<evidence type="ECO:0000256" key="9">
    <source>
        <dbReference type="ARBA" id="ARBA00023102"/>
    </source>
</evidence>
<proteinExistence type="inferred from homology"/>
<accession>A0A075WBR0</accession>
<evidence type="ECO:0000256" key="5">
    <source>
        <dbReference type="ARBA" id="ARBA00012550"/>
    </source>
</evidence>
<feature type="active site" description="Proton donor" evidence="11">
    <location>
        <position position="128"/>
    </location>
</feature>
<keyword evidence="10 11" id="KW-0413">Isomerase</keyword>
<sequence>MFRVIPAIDLKDGKVVRLRQGKEDEVTFEATNPIEVAKQWVEIGAKVLHVIDLSGAFQGRLRHEEIIAEIAKMAEVQVGGGIRDFRVAERLFELGVDRVIFGTIAVERVEELREFAKKWKGRVMVAIDSKKGRVAVKGWKEVVELTPVQLAELYDDLDVSFLYTNIDVEGLVSGIERERIEEVVKSLRNPVYVAGGISSIEDIRFAKRVGAAGVVIGSALYTKKLKFEEAIKVEYEKV</sequence>
<dbReference type="HAMAP" id="MF_01014">
    <property type="entry name" value="HisA"/>
    <property type="match status" value="1"/>
</dbReference>
<feature type="active site" description="Proton acceptor" evidence="11">
    <location>
        <position position="9"/>
    </location>
</feature>
<dbReference type="InterPro" id="IPR013785">
    <property type="entry name" value="Aldolase_TIM"/>
</dbReference>
<reference evidence="14 15" key="1">
    <citation type="submission" date="2013-07" db="EMBL/GenBank/DDBJ databases">
        <title>Genome of Archaeoglobus fulgidus.</title>
        <authorList>
            <person name="Fiebig A."/>
            <person name="Birkeland N.-K."/>
        </authorList>
    </citation>
    <scope>NUCLEOTIDE SEQUENCE [LARGE SCALE GENOMIC DNA]</scope>
    <source>
        <strain evidence="14 15">DSM 8774</strain>
    </source>
</reference>
<dbReference type="HOGENOM" id="CLU_048577_1_1_2"/>
<dbReference type="KEGG" id="afg:AFULGI_00010770"/>